<comment type="caution">
    <text evidence="1">The sequence shown here is derived from an EMBL/GenBank/DDBJ whole genome shotgun (WGS) entry which is preliminary data.</text>
</comment>
<reference evidence="1" key="1">
    <citation type="journal article" date="2019" name="Sci. Rep.">
        <title>Draft genome of Tanacetum cinerariifolium, the natural source of mosquito coil.</title>
        <authorList>
            <person name="Yamashiro T."/>
            <person name="Shiraishi A."/>
            <person name="Satake H."/>
            <person name="Nakayama K."/>
        </authorList>
    </citation>
    <scope>NUCLEOTIDE SEQUENCE</scope>
</reference>
<name>A0A699XGI3_TANCI</name>
<dbReference type="AlphaFoldDB" id="A0A699XGI3"/>
<gene>
    <name evidence="1" type="ORF">Tci_930808</name>
</gene>
<feature type="non-terminal residue" evidence="1">
    <location>
        <position position="1"/>
    </location>
</feature>
<evidence type="ECO:0000313" key="1">
    <source>
        <dbReference type="EMBL" id="GFD58839.1"/>
    </source>
</evidence>
<organism evidence="1">
    <name type="scientific">Tanacetum cinerariifolium</name>
    <name type="common">Dalmatian daisy</name>
    <name type="synonym">Chrysanthemum cinerariifolium</name>
    <dbReference type="NCBI Taxonomy" id="118510"/>
    <lineage>
        <taxon>Eukaryota</taxon>
        <taxon>Viridiplantae</taxon>
        <taxon>Streptophyta</taxon>
        <taxon>Embryophyta</taxon>
        <taxon>Tracheophyta</taxon>
        <taxon>Spermatophyta</taxon>
        <taxon>Magnoliopsida</taxon>
        <taxon>eudicotyledons</taxon>
        <taxon>Gunneridae</taxon>
        <taxon>Pentapetalae</taxon>
        <taxon>asterids</taxon>
        <taxon>campanulids</taxon>
        <taxon>Asterales</taxon>
        <taxon>Asteraceae</taxon>
        <taxon>Asteroideae</taxon>
        <taxon>Anthemideae</taxon>
        <taxon>Anthemidinae</taxon>
        <taxon>Tanacetum</taxon>
    </lineage>
</organism>
<sequence>RKPVLCGFRYFAQHVEVAAGDIDAQGYGARQHRPKLAQQVPQATAVQRQKRSPLPVAASTQVMQVAPIVRHVRRTG</sequence>
<protein>
    <submittedName>
        <fullName evidence="1">Uncharacterized protein</fullName>
    </submittedName>
</protein>
<proteinExistence type="predicted"/>
<dbReference type="EMBL" id="BKCJ011858124">
    <property type="protein sequence ID" value="GFD58839.1"/>
    <property type="molecule type" value="Genomic_DNA"/>
</dbReference>
<accession>A0A699XGI3</accession>